<feature type="compositionally biased region" description="Polar residues" evidence="1">
    <location>
        <begin position="174"/>
        <end position="189"/>
    </location>
</feature>
<dbReference type="Proteomes" id="UP001271723">
    <property type="component" value="Unassembled WGS sequence"/>
</dbReference>
<evidence type="ECO:0000313" key="3">
    <source>
        <dbReference type="Proteomes" id="UP001271723"/>
    </source>
</evidence>
<organism evidence="2 3">
    <name type="scientific">Streptomyces griseiscabiei</name>
    <dbReference type="NCBI Taxonomy" id="2993540"/>
    <lineage>
        <taxon>Bacteria</taxon>
        <taxon>Bacillati</taxon>
        <taxon>Actinomycetota</taxon>
        <taxon>Actinomycetes</taxon>
        <taxon>Kitasatosporales</taxon>
        <taxon>Streptomycetaceae</taxon>
        <taxon>Streptomyces</taxon>
    </lineage>
</organism>
<protein>
    <submittedName>
        <fullName evidence="2">Uncharacterized protein</fullName>
    </submittedName>
</protein>
<comment type="caution">
    <text evidence="2">The sequence shown here is derived from an EMBL/GenBank/DDBJ whole genome shotgun (WGS) entry which is preliminary data.</text>
</comment>
<name>A0ABU4L308_9ACTN</name>
<sequence>MRTPPRAPGRSRGVGTTPPPLTALTPYRTLIVEGCEGPGRERLVGELARLGFEVRRLPAVLHHLDPALPCRELLAGPGRLAVDGNLIAELVHGPLRRGRSRVTWMHALDLADAVAERDGAMLHLTTTEPATSEVTDAATAYARVFRTLAQHVPVVTLDIGEPGGPVRGPASPASRASQLWRNTRQLTIG</sequence>
<dbReference type="EMBL" id="JARAVY010000005">
    <property type="protein sequence ID" value="MDX2910137.1"/>
    <property type="molecule type" value="Genomic_DNA"/>
</dbReference>
<keyword evidence="3" id="KW-1185">Reference proteome</keyword>
<feature type="region of interest" description="Disordered" evidence="1">
    <location>
        <begin position="160"/>
        <end position="189"/>
    </location>
</feature>
<dbReference type="RefSeq" id="WP_086752451.1">
    <property type="nucleotide sequence ID" value="NZ_JAGJBZ010000001.1"/>
</dbReference>
<gene>
    <name evidence="2" type="ORF">PV517_15670</name>
</gene>
<accession>A0ABU4L308</accession>
<evidence type="ECO:0000313" key="2">
    <source>
        <dbReference type="EMBL" id="MDX2910137.1"/>
    </source>
</evidence>
<evidence type="ECO:0000256" key="1">
    <source>
        <dbReference type="SAM" id="MobiDB-lite"/>
    </source>
</evidence>
<proteinExistence type="predicted"/>
<reference evidence="2 3" key="1">
    <citation type="journal article" date="2023" name="Microb. Genom.">
        <title>Mesoterricola silvestris gen. nov., sp. nov., Mesoterricola sediminis sp. nov., Geothrix oryzae sp. nov., Geothrix edaphica sp. nov., Geothrix rubra sp. nov., and Geothrix limicola sp. nov., six novel members of Acidobacteriota isolated from soils.</title>
        <authorList>
            <person name="Weisberg A.J."/>
            <person name="Pearce E."/>
            <person name="Kramer C.G."/>
            <person name="Chang J.H."/>
            <person name="Clarke C.R."/>
        </authorList>
    </citation>
    <scope>NUCLEOTIDE SEQUENCE [LARGE SCALE GENOMIC DNA]</scope>
    <source>
        <strain evidence="2 3">NRRL_B-2795</strain>
    </source>
</reference>
<feature type="region of interest" description="Disordered" evidence="1">
    <location>
        <begin position="1"/>
        <end position="20"/>
    </location>
</feature>